<comment type="cofactor">
    <cofactor evidence="18">
        <name>[2Fe-2S] cluster</name>
        <dbReference type="ChEBI" id="CHEBI:190135"/>
    </cofactor>
    <text evidence="18">Binds 2 [2Fe-2S] clusters.</text>
</comment>
<dbReference type="Pfam" id="PF03450">
    <property type="entry name" value="CO_deh_flav_C"/>
    <property type="match status" value="1"/>
</dbReference>
<dbReference type="PROSITE" id="PS51085">
    <property type="entry name" value="2FE2S_FER_2"/>
    <property type="match status" value="1"/>
</dbReference>
<dbReference type="InterPro" id="IPR016169">
    <property type="entry name" value="FAD-bd_PCMH_sub2"/>
</dbReference>
<evidence type="ECO:0000256" key="15">
    <source>
        <dbReference type="ARBA" id="ARBA00034078"/>
    </source>
</evidence>
<comment type="subunit">
    <text evidence="4">Homodimer.</text>
</comment>
<evidence type="ECO:0000256" key="9">
    <source>
        <dbReference type="ARBA" id="ARBA00022827"/>
    </source>
</evidence>
<evidence type="ECO:0000256" key="12">
    <source>
        <dbReference type="ARBA" id="ARBA00023014"/>
    </source>
</evidence>
<evidence type="ECO:0000256" key="17">
    <source>
        <dbReference type="PIRSR" id="PIRSR000127-2"/>
    </source>
</evidence>
<feature type="binding site" evidence="17">
    <location>
        <position position="423"/>
    </location>
    <ligand>
        <name>FAD</name>
        <dbReference type="ChEBI" id="CHEBI:57692"/>
    </ligand>
</feature>
<comment type="similarity">
    <text evidence="3">Belongs to the xanthine dehydrogenase family.</text>
</comment>
<dbReference type="EMBL" id="NWSH01000413">
    <property type="protein sequence ID" value="PCG76561.1"/>
    <property type="molecule type" value="Genomic_DNA"/>
</dbReference>
<dbReference type="InterPro" id="IPR006058">
    <property type="entry name" value="2Fe2S_fd_BS"/>
</dbReference>
<feature type="binding site" evidence="18">
    <location>
        <position position="148"/>
    </location>
    <ligand>
        <name>[2Fe-2S] cluster</name>
        <dbReference type="ChEBI" id="CHEBI:190135"/>
        <label>2</label>
    </ligand>
</feature>
<feature type="binding site" evidence="18">
    <location>
        <position position="1060"/>
    </location>
    <ligand>
        <name>Mo-molybdopterin</name>
        <dbReference type="ChEBI" id="CHEBI:71302"/>
    </ligand>
    <ligandPart>
        <name>Mo</name>
        <dbReference type="ChEBI" id="CHEBI:28685"/>
    </ligandPart>
</feature>
<comment type="cofactor">
    <cofactor evidence="1 17">
        <name>FAD</name>
        <dbReference type="ChEBI" id="CHEBI:57692"/>
    </cofactor>
</comment>
<dbReference type="STRING" id="7102.A0A2A4JX39"/>
<dbReference type="Pfam" id="PF00111">
    <property type="entry name" value="Fer2"/>
    <property type="match status" value="1"/>
</dbReference>
<dbReference type="GO" id="GO:0005777">
    <property type="term" value="C:peroxisome"/>
    <property type="evidence" value="ECO:0007669"/>
    <property type="project" value="UniProtKB-SubCell"/>
</dbReference>
<evidence type="ECO:0000256" key="7">
    <source>
        <dbReference type="ARBA" id="ARBA00022714"/>
    </source>
</evidence>
<accession>A0A2A4JX39</accession>
<keyword evidence="7 18" id="KW-0001">2Fe-2S</keyword>
<dbReference type="InterPro" id="IPR008274">
    <property type="entry name" value="AldOxase/xan_DH_MoCoBD1"/>
</dbReference>
<dbReference type="InterPro" id="IPR012675">
    <property type="entry name" value="Beta-grasp_dom_sf"/>
</dbReference>
<dbReference type="Gene3D" id="1.10.150.120">
    <property type="entry name" value="[2Fe-2S]-binding domain"/>
    <property type="match status" value="1"/>
</dbReference>
<keyword evidence="12 18" id="KW-0411">Iron-sulfur</keyword>
<dbReference type="CDD" id="cd00207">
    <property type="entry name" value="fer2"/>
    <property type="match status" value="1"/>
</dbReference>
<evidence type="ECO:0000256" key="3">
    <source>
        <dbReference type="ARBA" id="ARBA00006849"/>
    </source>
</evidence>
<keyword evidence="8 18" id="KW-0479">Metal-binding</keyword>
<keyword evidence="10" id="KW-0560">Oxidoreductase</keyword>
<comment type="cofactor">
    <cofactor evidence="18">
        <name>Mo-molybdopterin</name>
        <dbReference type="ChEBI" id="CHEBI:71302"/>
    </cofactor>
    <text evidence="18">Binds 1 Mo-molybdopterin (Mo-MPT) cofactor per subunit.</text>
</comment>
<keyword evidence="6" id="KW-0285">Flavoprotein</keyword>
<dbReference type="Pfam" id="PF00941">
    <property type="entry name" value="FAD_binding_5"/>
    <property type="match status" value="1"/>
</dbReference>
<evidence type="ECO:0000256" key="14">
    <source>
        <dbReference type="ARBA" id="ARBA00023140"/>
    </source>
</evidence>
<dbReference type="PROSITE" id="PS51387">
    <property type="entry name" value="FAD_PCMH"/>
    <property type="match status" value="1"/>
</dbReference>
<dbReference type="SMART" id="SM01008">
    <property type="entry name" value="Ald_Xan_dh_C"/>
    <property type="match status" value="1"/>
</dbReference>
<evidence type="ECO:0000313" key="21">
    <source>
        <dbReference type="EMBL" id="PCG76561.1"/>
    </source>
</evidence>
<evidence type="ECO:0000256" key="4">
    <source>
        <dbReference type="ARBA" id="ARBA00011738"/>
    </source>
</evidence>
<evidence type="ECO:0000256" key="16">
    <source>
        <dbReference type="PIRSR" id="PIRSR000127-1"/>
    </source>
</evidence>
<dbReference type="GO" id="GO:0005506">
    <property type="term" value="F:iron ion binding"/>
    <property type="evidence" value="ECO:0007669"/>
    <property type="project" value="InterPro"/>
</dbReference>
<dbReference type="SMART" id="SM01092">
    <property type="entry name" value="CO_deh_flav_C"/>
    <property type="match status" value="1"/>
</dbReference>
<dbReference type="InterPro" id="IPR002888">
    <property type="entry name" value="2Fe-2S-bd"/>
</dbReference>
<keyword evidence="14" id="KW-0576">Peroxisome</keyword>
<evidence type="ECO:0000256" key="13">
    <source>
        <dbReference type="ARBA" id="ARBA00023027"/>
    </source>
</evidence>
<name>A0A2A4JX39_HELVI</name>
<evidence type="ECO:0000256" key="2">
    <source>
        <dbReference type="ARBA" id="ARBA00004275"/>
    </source>
</evidence>
<dbReference type="PANTHER" id="PTHR11908">
    <property type="entry name" value="XANTHINE DEHYDROGENASE"/>
    <property type="match status" value="1"/>
</dbReference>
<gene>
    <name evidence="21" type="ORF">B5V51_9171</name>
</gene>
<dbReference type="Pfam" id="PF01799">
    <property type="entry name" value="Fer2_2"/>
    <property type="match status" value="1"/>
</dbReference>
<dbReference type="FunFam" id="3.90.1170.50:FF:000003">
    <property type="entry name" value="Aldehyde oxidase"/>
    <property type="match status" value="1"/>
</dbReference>
<dbReference type="InterPro" id="IPR016166">
    <property type="entry name" value="FAD-bd_PCMH"/>
</dbReference>
<feature type="binding site" evidence="18">
    <location>
        <position position="764"/>
    </location>
    <ligand>
        <name>Mo-molybdopterin</name>
        <dbReference type="ChEBI" id="CHEBI:71302"/>
    </ligand>
    <ligandPart>
        <name>Mo</name>
        <dbReference type="ChEBI" id="CHEBI:28685"/>
    </ligandPart>
</feature>
<dbReference type="GO" id="GO:0071949">
    <property type="term" value="F:FAD binding"/>
    <property type="evidence" value="ECO:0007669"/>
    <property type="project" value="InterPro"/>
</dbReference>
<evidence type="ECO:0000256" key="18">
    <source>
        <dbReference type="PIRSR" id="PIRSR000127-3"/>
    </source>
</evidence>
<keyword evidence="11 18" id="KW-0408">Iron</keyword>
<dbReference type="SUPFAM" id="SSF55447">
    <property type="entry name" value="CO dehydrogenase flavoprotein C-terminal domain-like"/>
    <property type="match status" value="1"/>
</dbReference>
<dbReference type="FunFam" id="3.30.390.50:FF:000003">
    <property type="entry name" value="Aldehyde oxidase1"/>
    <property type="match status" value="1"/>
</dbReference>
<dbReference type="SUPFAM" id="SSF54292">
    <property type="entry name" value="2Fe-2S ferredoxin-like"/>
    <property type="match status" value="1"/>
</dbReference>
<feature type="domain" description="2Fe-2S ferredoxin-type" evidence="19">
    <location>
        <begin position="2"/>
        <end position="90"/>
    </location>
</feature>
<dbReference type="Gene3D" id="3.30.365.10">
    <property type="entry name" value="Aldehyde oxidase/xanthine dehydrogenase, molybdopterin binding domain"/>
    <property type="match status" value="4"/>
</dbReference>
<evidence type="ECO:0000256" key="11">
    <source>
        <dbReference type="ARBA" id="ARBA00023004"/>
    </source>
</evidence>
<evidence type="ECO:0000259" key="19">
    <source>
        <dbReference type="PROSITE" id="PS51085"/>
    </source>
</evidence>
<feature type="binding site" evidence="18">
    <location>
        <position position="50"/>
    </location>
    <ligand>
        <name>[2Fe-2S] cluster</name>
        <dbReference type="ChEBI" id="CHEBI:190135"/>
        <label>1</label>
    </ligand>
</feature>
<dbReference type="FunFam" id="3.30.365.10:FF:000008">
    <property type="entry name" value="Aldehyde oxidase1"/>
    <property type="match status" value="1"/>
</dbReference>
<dbReference type="Pfam" id="PF01315">
    <property type="entry name" value="Ald_Xan_dh_C"/>
    <property type="match status" value="1"/>
</dbReference>
<feature type="binding site" evidence="18">
    <location>
        <position position="47"/>
    </location>
    <ligand>
        <name>[2Fe-2S] cluster</name>
        <dbReference type="ChEBI" id="CHEBI:190135"/>
        <label>1</label>
    </ligand>
</feature>
<proteinExistence type="inferred from homology"/>
<dbReference type="SUPFAM" id="SSF56003">
    <property type="entry name" value="Molybdenum cofactor-binding domain"/>
    <property type="match status" value="1"/>
</dbReference>
<comment type="cofactor">
    <cofactor evidence="15">
        <name>[2Fe-2S] cluster</name>
        <dbReference type="ChEBI" id="CHEBI:190135"/>
    </cofactor>
</comment>
<dbReference type="GO" id="GO:0016491">
    <property type="term" value="F:oxidoreductase activity"/>
    <property type="evidence" value="ECO:0007669"/>
    <property type="project" value="UniProtKB-KW"/>
</dbReference>
<keyword evidence="9 17" id="KW-0274">FAD</keyword>
<keyword evidence="13" id="KW-0520">NAD</keyword>
<dbReference type="InterPro" id="IPR036318">
    <property type="entry name" value="FAD-bd_PCMH-like_sf"/>
</dbReference>
<dbReference type="FunFam" id="3.30.365.10:FF:000001">
    <property type="entry name" value="Xanthine dehydrogenase oxidase"/>
    <property type="match status" value="1"/>
</dbReference>
<organism evidence="21">
    <name type="scientific">Heliothis virescens</name>
    <name type="common">Tobacco budworm moth</name>
    <dbReference type="NCBI Taxonomy" id="7102"/>
    <lineage>
        <taxon>Eukaryota</taxon>
        <taxon>Metazoa</taxon>
        <taxon>Ecdysozoa</taxon>
        <taxon>Arthropoda</taxon>
        <taxon>Hexapoda</taxon>
        <taxon>Insecta</taxon>
        <taxon>Pterygota</taxon>
        <taxon>Neoptera</taxon>
        <taxon>Endopterygota</taxon>
        <taxon>Lepidoptera</taxon>
        <taxon>Glossata</taxon>
        <taxon>Ditrysia</taxon>
        <taxon>Noctuoidea</taxon>
        <taxon>Noctuidae</taxon>
        <taxon>Heliothinae</taxon>
        <taxon>Heliothis</taxon>
    </lineage>
</organism>
<dbReference type="InterPro" id="IPR036683">
    <property type="entry name" value="CO_DH_flav_C_dom_sf"/>
</dbReference>
<dbReference type="SUPFAM" id="SSF54665">
    <property type="entry name" value="CO dehydrogenase molybdoprotein N-domain-like"/>
    <property type="match status" value="1"/>
</dbReference>
<dbReference type="Gene3D" id="3.90.1170.50">
    <property type="entry name" value="Aldehyde oxidase/xanthine dehydrogenase, a/b hammerhead"/>
    <property type="match status" value="1"/>
</dbReference>
<dbReference type="PIRSF" id="PIRSF000127">
    <property type="entry name" value="Xanthine_DH"/>
    <property type="match status" value="1"/>
</dbReference>
<feature type="binding site" evidence="18">
    <location>
        <position position="112"/>
    </location>
    <ligand>
        <name>[2Fe-2S] cluster</name>
        <dbReference type="ChEBI" id="CHEBI:190135"/>
        <label>2</label>
    </ligand>
</feature>
<dbReference type="InterPro" id="IPR000674">
    <property type="entry name" value="Ald_Oxase/Xan_DH_a/b"/>
</dbReference>
<dbReference type="Gene3D" id="3.30.465.10">
    <property type="match status" value="1"/>
</dbReference>
<comment type="subcellular location">
    <subcellularLocation>
        <location evidence="2">Peroxisome</location>
    </subcellularLocation>
</comment>
<feature type="binding site" evidence="18">
    <location>
        <position position="115"/>
    </location>
    <ligand>
        <name>[2Fe-2S] cluster</name>
        <dbReference type="ChEBI" id="CHEBI:190135"/>
        <label>2</label>
    </ligand>
</feature>
<evidence type="ECO:0000256" key="8">
    <source>
        <dbReference type="ARBA" id="ARBA00022723"/>
    </source>
</evidence>
<dbReference type="InterPro" id="IPR036884">
    <property type="entry name" value="2Fe-2S-bd_dom_sf"/>
</dbReference>
<evidence type="ECO:0000256" key="1">
    <source>
        <dbReference type="ARBA" id="ARBA00001974"/>
    </source>
</evidence>
<dbReference type="InterPro" id="IPR005107">
    <property type="entry name" value="CO_DH_flav_C"/>
</dbReference>
<feature type="active site" description="Proton acceptor" evidence="16">
    <location>
        <position position="1232"/>
    </location>
</feature>
<dbReference type="SUPFAM" id="SSF47741">
    <property type="entry name" value="CO dehydrogenase ISP C-domain like"/>
    <property type="match status" value="1"/>
</dbReference>
<dbReference type="InterPro" id="IPR036010">
    <property type="entry name" value="2Fe-2S_ferredoxin-like_sf"/>
</dbReference>
<reference evidence="21" key="1">
    <citation type="submission" date="2017-09" db="EMBL/GenBank/DDBJ databases">
        <title>Contemporary evolution of a Lepidopteran species, Heliothis virescens, in response to modern agricultural practices.</title>
        <authorList>
            <person name="Fritz M.L."/>
            <person name="Deyonke A.M."/>
            <person name="Papanicolaou A."/>
            <person name="Micinski S."/>
            <person name="Westbrook J."/>
            <person name="Gould F."/>
        </authorList>
    </citation>
    <scope>NUCLEOTIDE SEQUENCE [LARGE SCALE GENOMIC DNA]</scope>
    <source>
        <strain evidence="21">HvINT-</strain>
        <tissue evidence="21">Whole body</tissue>
    </source>
</reference>
<dbReference type="InterPro" id="IPR002346">
    <property type="entry name" value="Mopterin_DH_FAD-bd"/>
</dbReference>
<dbReference type="FunFam" id="3.10.20.30:FF:000012">
    <property type="entry name" value="Xanthine dehydrogenase/oxidase"/>
    <property type="match status" value="1"/>
</dbReference>
<feature type="domain" description="FAD-binding PCMH-type" evidence="20">
    <location>
        <begin position="237"/>
        <end position="415"/>
    </location>
</feature>
<dbReference type="InterPro" id="IPR001041">
    <property type="entry name" value="2Fe-2S_ferredoxin-type"/>
</dbReference>
<feature type="binding site" evidence="18">
    <location>
        <position position="42"/>
    </location>
    <ligand>
        <name>[2Fe-2S] cluster</name>
        <dbReference type="ChEBI" id="CHEBI:190135"/>
        <label>1</label>
    </ligand>
</feature>
<evidence type="ECO:0000256" key="6">
    <source>
        <dbReference type="ARBA" id="ARBA00022630"/>
    </source>
</evidence>
<feature type="binding site" evidence="18">
    <location>
        <position position="72"/>
    </location>
    <ligand>
        <name>[2Fe-2S] cluster</name>
        <dbReference type="ChEBI" id="CHEBI:190135"/>
        <label>1</label>
    </ligand>
</feature>
<dbReference type="PANTHER" id="PTHR11908:SF132">
    <property type="entry name" value="ALDEHYDE OXIDASE 1-RELATED"/>
    <property type="match status" value="1"/>
</dbReference>
<protein>
    <recommendedName>
        <fullName evidence="22">FAD-binding PCMH-type domain-containing protein</fullName>
    </recommendedName>
</protein>
<dbReference type="PROSITE" id="PS00197">
    <property type="entry name" value="2FE2S_FER_1"/>
    <property type="match status" value="1"/>
</dbReference>
<dbReference type="InterPro" id="IPR046867">
    <property type="entry name" value="AldOxase/xan_DH_MoCoBD2"/>
</dbReference>
<dbReference type="GO" id="GO:0051537">
    <property type="term" value="F:2 iron, 2 sulfur cluster binding"/>
    <property type="evidence" value="ECO:0007669"/>
    <property type="project" value="UniProtKB-KW"/>
</dbReference>
<dbReference type="InterPro" id="IPR037165">
    <property type="entry name" value="AldOxase/xan_DH_Mopterin-bd_sf"/>
</dbReference>
<dbReference type="Gene3D" id="3.10.20.30">
    <property type="match status" value="1"/>
</dbReference>
<dbReference type="SUPFAM" id="SSF56176">
    <property type="entry name" value="FAD-binding/transporter-associated domain-like"/>
    <property type="match status" value="1"/>
</dbReference>
<dbReference type="InterPro" id="IPR016208">
    <property type="entry name" value="Ald_Oxase/xanthine_DH-like"/>
</dbReference>
<keyword evidence="5 18" id="KW-0500">Molybdenum</keyword>
<sequence length="1288" mass="142968">MSEIIFFINGKQYKVGGECGPDVSLNEYIRTVAELRGTKAMCHEGGCGACVVAVRAPLPPDNQLKTFAVNSCLVSVLSCHGWEVTTVEGIGNRIKGYHDIQSRLAKFNGTQCGFCTPGWVMNMYSLYESKNGNLTSEEIENSFASNMCRCTGYRPIVDAFKTFAKDADQKLLKKLRDIEELDIVKSCGLECAQSCSHREKCCNGDIVKCNGVGENQQSDDEIEENFIHIDNSKMIVIESATNKWYRAYNLSDVFEAMRFGDYKLIAGNTGQGVNQLSDYATNVIDIFNVADIKGYNIDVNLILGAGMTLADMMELFLSLSEKREEFSYLKDFYNHMDLVAHIPVRNIGTIGGNLYLKYLKNEFQSDLFLLFESIGGQVTIAESADRDVKVSFTEFLKTSMEGKIIKNVVLPPLSKFCSVKSYKIMCRSQNTHAIVNASFLFEFKPNSMLLEKASIVYGNISKTFIHASKTEEILKGKDPYTDETLQLALKTLYEEINPVEEPPEPSAAYRKMLAVCLYYKAILSLCPSNRMNSTCKSGGEVIKRHTSKGTQTFETDETIWPLNQPIPKLEGLAQCSGEATFANDLPAQPNEVYAAFVTADVVPGSLIKDFDTSEAFKLPGVIAFYTASDFPGVNFFTPPNFLFITEKEQILCDKQVLFYGQPVGIIVAEREKIANRAAKLVKISYTSVSKNQPLLTIDQVLKSPEKSKKVRADQTIEPTDVGTDVKEVVTGELALKEQYHFHMETQTCVARPTEDGMEVFSSAQWLDIVNVAIAKALKIPVNSINVVARRVGGAYGAKIIRAAQIACSTALVTHLLNRPCRMILPLKTNMKSIGKRIPTKCNIEAGVNAKGEIQYLKNNFYQDGGCSYNEVLTAMTTQHFLNCYNSKRWYMSSYSVLTDKTSHSFCRAPASTEGVAMIEYMMEKIAFTLKQDPIEVRLLNMDLDDNPIPEMITQIKKDADYDDRIKEVEEFNKNNRWRKRAIKMIPIAIDIAYYGGFNATVAIYHGDGSVVVTHGGVEMGQGINTKTAQTCAYILGIPLDKISVKPSNTFTTPNGFVTGASVGSESVVFAAKKACEILNERLKPIKESLDSPAWADLIVSAYLAGIDLKATSSFAPTDGNSYKVYAVGMLELELDILTGNHDVIRVDILQDTGRSLSPEIDIAQIEGAFIMGLGYWTAEQIIYDGTTGELLTNRTWNYKIPGIKDIPSDMRIYFRRNAKNELGVLQSKATGEPSTCLATVFLHAAREAVRAARLEAGYEDVWFDLDIPCTSESIFNAVGHKLEHFTLK</sequence>
<dbReference type="Gene3D" id="3.30.390.50">
    <property type="entry name" value="CO dehydrogenase flavoprotein, C-terminal domain"/>
    <property type="match status" value="1"/>
</dbReference>
<evidence type="ECO:0008006" key="22">
    <source>
        <dbReference type="Google" id="ProtNLM"/>
    </source>
</evidence>
<evidence type="ECO:0000256" key="10">
    <source>
        <dbReference type="ARBA" id="ARBA00023002"/>
    </source>
</evidence>
<feature type="binding site" evidence="18">
    <location>
        <position position="150"/>
    </location>
    <ligand>
        <name>[2Fe-2S] cluster</name>
        <dbReference type="ChEBI" id="CHEBI:190135"/>
        <label>2</label>
    </ligand>
</feature>
<dbReference type="Pfam" id="PF20256">
    <property type="entry name" value="MoCoBD_2"/>
    <property type="match status" value="1"/>
</dbReference>
<evidence type="ECO:0000259" key="20">
    <source>
        <dbReference type="PROSITE" id="PS51387"/>
    </source>
</evidence>
<feature type="binding site" evidence="18">
    <location>
        <position position="907"/>
    </location>
    <ligand>
        <name>Mo-molybdopterin</name>
        <dbReference type="ChEBI" id="CHEBI:71302"/>
    </ligand>
    <ligandPart>
        <name>Mo</name>
        <dbReference type="ChEBI" id="CHEBI:28685"/>
    </ligandPart>
</feature>
<dbReference type="Pfam" id="PF02738">
    <property type="entry name" value="MoCoBD_1"/>
    <property type="match status" value="1"/>
</dbReference>
<comment type="caution">
    <text evidence="21">The sequence shown here is derived from an EMBL/GenBank/DDBJ whole genome shotgun (WGS) entry which is preliminary data.</text>
</comment>
<evidence type="ECO:0000256" key="5">
    <source>
        <dbReference type="ARBA" id="ARBA00022505"/>
    </source>
</evidence>
<dbReference type="InterPro" id="IPR036856">
    <property type="entry name" value="Ald_Oxase/Xan_DH_a/b_sf"/>
</dbReference>